<evidence type="ECO:0000313" key="2">
    <source>
        <dbReference type="EMBL" id="TNN84151.1"/>
    </source>
</evidence>
<comment type="caution">
    <text evidence="2">The sequence shown here is derived from an EMBL/GenBank/DDBJ whole genome shotgun (WGS) entry which is preliminary data.</text>
</comment>
<name>A0A4Z2J2H6_9TELE</name>
<sequence>MNIKIDSAAAAAPNLNLTERPALHRQSNHNSSDCGTQFYLLFAQDAELGQPLQLLRLGGLLRQLLWGPRYTALLPQQTRRKRRRKTKMSGAAAGDERATSLRTPDRSSSRFNPIMVNAPHEETPLEEAD</sequence>
<organism evidence="2 3">
    <name type="scientific">Liparis tanakae</name>
    <name type="common">Tanaka's snailfish</name>
    <dbReference type="NCBI Taxonomy" id="230148"/>
    <lineage>
        <taxon>Eukaryota</taxon>
        <taxon>Metazoa</taxon>
        <taxon>Chordata</taxon>
        <taxon>Craniata</taxon>
        <taxon>Vertebrata</taxon>
        <taxon>Euteleostomi</taxon>
        <taxon>Actinopterygii</taxon>
        <taxon>Neopterygii</taxon>
        <taxon>Teleostei</taxon>
        <taxon>Neoteleostei</taxon>
        <taxon>Acanthomorphata</taxon>
        <taxon>Eupercaria</taxon>
        <taxon>Perciformes</taxon>
        <taxon>Cottioidei</taxon>
        <taxon>Cottales</taxon>
        <taxon>Liparidae</taxon>
        <taxon>Liparis</taxon>
    </lineage>
</organism>
<protein>
    <submittedName>
        <fullName evidence="2">Uncharacterized protein</fullName>
    </submittedName>
</protein>
<proteinExistence type="predicted"/>
<reference evidence="2 3" key="1">
    <citation type="submission" date="2019-03" db="EMBL/GenBank/DDBJ databases">
        <title>First draft genome of Liparis tanakae, snailfish: a comprehensive survey of snailfish specific genes.</title>
        <authorList>
            <person name="Kim W."/>
            <person name="Song I."/>
            <person name="Jeong J.-H."/>
            <person name="Kim D."/>
            <person name="Kim S."/>
            <person name="Ryu S."/>
            <person name="Song J.Y."/>
            <person name="Lee S.K."/>
        </authorList>
    </citation>
    <scope>NUCLEOTIDE SEQUENCE [LARGE SCALE GENOMIC DNA]</scope>
    <source>
        <tissue evidence="2">Muscle</tissue>
    </source>
</reference>
<feature type="compositionally biased region" description="Basic residues" evidence="1">
    <location>
        <begin position="78"/>
        <end position="87"/>
    </location>
</feature>
<gene>
    <name evidence="2" type="ORF">EYF80_005478</name>
</gene>
<feature type="region of interest" description="Disordered" evidence="1">
    <location>
        <begin position="76"/>
        <end position="129"/>
    </location>
</feature>
<dbReference type="EMBL" id="SRLO01000028">
    <property type="protein sequence ID" value="TNN84151.1"/>
    <property type="molecule type" value="Genomic_DNA"/>
</dbReference>
<evidence type="ECO:0000313" key="3">
    <source>
        <dbReference type="Proteomes" id="UP000314294"/>
    </source>
</evidence>
<evidence type="ECO:0000256" key="1">
    <source>
        <dbReference type="SAM" id="MobiDB-lite"/>
    </source>
</evidence>
<accession>A0A4Z2J2H6</accession>
<dbReference type="Proteomes" id="UP000314294">
    <property type="component" value="Unassembled WGS sequence"/>
</dbReference>
<keyword evidence="3" id="KW-1185">Reference proteome</keyword>
<feature type="compositionally biased region" description="Basic and acidic residues" evidence="1">
    <location>
        <begin position="94"/>
        <end position="108"/>
    </location>
</feature>
<dbReference type="AlphaFoldDB" id="A0A4Z2J2H6"/>